<dbReference type="GO" id="GO:0004070">
    <property type="term" value="F:aspartate carbamoyltransferase activity"/>
    <property type="evidence" value="ECO:0007669"/>
    <property type="project" value="UniProtKB-UniRule"/>
</dbReference>
<feature type="binding site" evidence="7">
    <location>
        <position position="53"/>
    </location>
    <ligand>
        <name>carbamoyl phosphate</name>
        <dbReference type="ChEBI" id="CHEBI:58228"/>
    </ligand>
</feature>
<feature type="domain" description="Aspartate/ornithine carbamoyltransferase Asp/Orn-binding" evidence="8">
    <location>
        <begin position="149"/>
        <end position="287"/>
    </location>
</feature>
<feature type="domain" description="Aspartate/ornithine carbamoyltransferase carbamoyl-P binding" evidence="9">
    <location>
        <begin position="5"/>
        <end position="142"/>
    </location>
</feature>
<organism evidence="10 11">
    <name type="scientific">Holdemanella biformis</name>
    <dbReference type="NCBI Taxonomy" id="1735"/>
    <lineage>
        <taxon>Bacteria</taxon>
        <taxon>Bacillati</taxon>
        <taxon>Bacillota</taxon>
        <taxon>Erysipelotrichia</taxon>
        <taxon>Erysipelotrichales</taxon>
        <taxon>Erysipelotrichaceae</taxon>
        <taxon>Holdemanella</taxon>
    </lineage>
</organism>
<dbReference type="InterPro" id="IPR006131">
    <property type="entry name" value="Asp_carbamoyltransf_Asp/Orn-bd"/>
</dbReference>
<dbReference type="EC" id="2.1.3.2" evidence="7"/>
<evidence type="ECO:0000313" key="11">
    <source>
        <dbReference type="Proteomes" id="UP000285288"/>
    </source>
</evidence>
<gene>
    <name evidence="7" type="primary">pyrB</name>
    <name evidence="10" type="ORF">DW907_10045</name>
</gene>
<comment type="subunit">
    <text evidence="7">Heterododecamer (2C3:3R2) of six catalytic PyrB chains organized as two trimers (C3), and six regulatory PyrI chains organized as three dimers (R2).</text>
</comment>
<feature type="binding site" evidence="7">
    <location>
        <position position="81"/>
    </location>
    <ligand>
        <name>L-aspartate</name>
        <dbReference type="ChEBI" id="CHEBI:29991"/>
    </ligand>
</feature>
<feature type="binding site" evidence="7">
    <location>
        <position position="163"/>
    </location>
    <ligand>
        <name>L-aspartate</name>
        <dbReference type="ChEBI" id="CHEBI:29991"/>
    </ligand>
</feature>
<dbReference type="PRINTS" id="PR00100">
    <property type="entry name" value="AOTCASE"/>
</dbReference>
<dbReference type="PRINTS" id="PR00101">
    <property type="entry name" value="ATCASE"/>
</dbReference>
<dbReference type="InterPro" id="IPR036901">
    <property type="entry name" value="Asp/Orn_carbamoylTrfase_sf"/>
</dbReference>
<evidence type="ECO:0000256" key="2">
    <source>
        <dbReference type="ARBA" id="ARBA00008896"/>
    </source>
</evidence>
<dbReference type="PANTHER" id="PTHR45753:SF6">
    <property type="entry name" value="ASPARTATE CARBAMOYLTRANSFERASE"/>
    <property type="match status" value="1"/>
</dbReference>
<dbReference type="GO" id="GO:0006520">
    <property type="term" value="P:amino acid metabolic process"/>
    <property type="evidence" value="ECO:0007669"/>
    <property type="project" value="InterPro"/>
</dbReference>
<dbReference type="RefSeq" id="WP_118011920.1">
    <property type="nucleotide sequence ID" value="NZ_CAUEVG010000022.1"/>
</dbReference>
<keyword evidence="3 7" id="KW-0808">Transferase</keyword>
<protein>
    <recommendedName>
        <fullName evidence="7">Aspartate carbamoyltransferase</fullName>
        <ecNumber evidence="7">2.1.3.2</ecNumber>
    </recommendedName>
    <alternativeName>
        <fullName evidence="7">Aspartate transcarbamylase</fullName>
        <shortName evidence="7">ATCase</shortName>
    </alternativeName>
</protein>
<dbReference type="InterPro" id="IPR006132">
    <property type="entry name" value="Asp/Orn_carbamoyltranf_P-bd"/>
</dbReference>
<dbReference type="PANTHER" id="PTHR45753">
    <property type="entry name" value="ORNITHINE CARBAMOYLTRANSFERASE, MITOCHONDRIAL"/>
    <property type="match status" value="1"/>
</dbReference>
<feature type="binding site" evidence="7">
    <location>
        <position position="103"/>
    </location>
    <ligand>
        <name>carbamoyl phosphate</name>
        <dbReference type="ChEBI" id="CHEBI:58228"/>
    </ligand>
</feature>
<comment type="pathway">
    <text evidence="1 7">Pyrimidine metabolism; UMP biosynthesis via de novo pathway; (S)-dihydroorotate from bicarbonate: step 2/3.</text>
</comment>
<dbReference type="PROSITE" id="PS00097">
    <property type="entry name" value="CARBAMOYLTRANSFERASE"/>
    <property type="match status" value="1"/>
</dbReference>
<dbReference type="UniPathway" id="UPA00070">
    <property type="reaction ID" value="UER00116"/>
</dbReference>
<proteinExistence type="inferred from homology"/>
<dbReference type="AlphaFoldDB" id="A0A413UAJ8"/>
<dbReference type="EMBL" id="QSGD01000049">
    <property type="protein sequence ID" value="RHB02020.1"/>
    <property type="molecule type" value="Genomic_DNA"/>
</dbReference>
<accession>A0A413UAJ8</accession>
<evidence type="ECO:0000256" key="7">
    <source>
        <dbReference type="HAMAP-Rule" id="MF_00001"/>
    </source>
</evidence>
<feature type="binding site" evidence="7">
    <location>
        <position position="252"/>
    </location>
    <ligand>
        <name>carbamoyl phosphate</name>
        <dbReference type="ChEBI" id="CHEBI:58228"/>
    </ligand>
</feature>
<dbReference type="GO" id="GO:0016597">
    <property type="term" value="F:amino acid binding"/>
    <property type="evidence" value="ECO:0007669"/>
    <property type="project" value="InterPro"/>
</dbReference>
<comment type="catalytic activity">
    <reaction evidence="6 7">
        <text>carbamoyl phosphate + L-aspartate = N-carbamoyl-L-aspartate + phosphate + H(+)</text>
        <dbReference type="Rhea" id="RHEA:20013"/>
        <dbReference type="ChEBI" id="CHEBI:15378"/>
        <dbReference type="ChEBI" id="CHEBI:29991"/>
        <dbReference type="ChEBI" id="CHEBI:32814"/>
        <dbReference type="ChEBI" id="CHEBI:43474"/>
        <dbReference type="ChEBI" id="CHEBI:58228"/>
        <dbReference type="EC" id="2.1.3.2"/>
    </reaction>
</comment>
<feature type="binding site" evidence="7">
    <location>
        <position position="211"/>
    </location>
    <ligand>
        <name>L-aspartate</name>
        <dbReference type="ChEBI" id="CHEBI:29991"/>
    </ligand>
</feature>
<dbReference type="Proteomes" id="UP000285288">
    <property type="component" value="Unassembled WGS sequence"/>
</dbReference>
<comment type="caution">
    <text evidence="10">The sequence shown here is derived from an EMBL/GenBank/DDBJ whole genome shotgun (WGS) entry which is preliminary data.</text>
</comment>
<keyword evidence="4 7" id="KW-0665">Pyrimidine biosynthesis</keyword>
<sequence>MNKNSLLSMRDLSVEDIYSILDDARLFNSSFKDWQLPMQKALVANLFFEASTRTHFSFESAQHQLGCQVADFAAGASSVTKGETLYDTVRTFESIGYDMVVIRHSQDEYFKELENINIPILNAGDGAGNHPTQCLLDLLTMQNEFGTLEGLNVVICGDILHSRVAASDKEALEKLGSTVRFAGPKEWERPGYPTIDFDKAIEWADVVMMLRIQKERGSGMAGMTDSEYLEKYGLTKERYARMKDKAIVMHPAPVNRGVEIDTGLVEAEKSRIFEQMHNGMLVRKAVIKRGFGFAPFKKEK</sequence>
<feature type="binding site" evidence="7">
    <location>
        <position position="130"/>
    </location>
    <ligand>
        <name>carbamoyl phosphate</name>
        <dbReference type="ChEBI" id="CHEBI:58228"/>
    </ligand>
</feature>
<dbReference type="NCBIfam" id="NF002032">
    <property type="entry name" value="PRK00856.1"/>
    <property type="match status" value="1"/>
</dbReference>
<comment type="function">
    <text evidence="5 7">Catalyzes the condensation of carbamoyl phosphate and aspartate to form carbamoyl aspartate and inorganic phosphate, the committed step in the de novo pyrimidine nucleotide biosynthesis pathway.</text>
</comment>
<dbReference type="GO" id="GO:0044205">
    <property type="term" value="P:'de novo' UMP biosynthetic process"/>
    <property type="evidence" value="ECO:0007669"/>
    <property type="project" value="UniProtKB-UniRule"/>
</dbReference>
<dbReference type="HAMAP" id="MF_00001">
    <property type="entry name" value="Asp_carb_tr"/>
    <property type="match status" value="1"/>
</dbReference>
<name>A0A413UAJ8_9FIRM</name>
<evidence type="ECO:0000256" key="1">
    <source>
        <dbReference type="ARBA" id="ARBA00004852"/>
    </source>
</evidence>
<evidence type="ECO:0000256" key="3">
    <source>
        <dbReference type="ARBA" id="ARBA00022679"/>
    </source>
</evidence>
<reference evidence="10 11" key="1">
    <citation type="submission" date="2018-08" db="EMBL/GenBank/DDBJ databases">
        <title>A genome reference for cultivated species of the human gut microbiota.</title>
        <authorList>
            <person name="Zou Y."/>
            <person name="Xue W."/>
            <person name="Luo G."/>
        </authorList>
    </citation>
    <scope>NUCLEOTIDE SEQUENCE [LARGE SCALE GENOMIC DNA]</scope>
    <source>
        <strain evidence="10 11">AM42-13AC</strain>
    </source>
</reference>
<feature type="binding site" evidence="7">
    <location>
        <position position="133"/>
    </location>
    <ligand>
        <name>carbamoyl phosphate</name>
        <dbReference type="ChEBI" id="CHEBI:58228"/>
    </ligand>
</feature>
<evidence type="ECO:0000256" key="4">
    <source>
        <dbReference type="ARBA" id="ARBA00022975"/>
    </source>
</evidence>
<evidence type="ECO:0000256" key="6">
    <source>
        <dbReference type="ARBA" id="ARBA00048859"/>
    </source>
</evidence>
<dbReference type="Pfam" id="PF02729">
    <property type="entry name" value="OTCace_N"/>
    <property type="match status" value="1"/>
</dbReference>
<feature type="binding site" evidence="7">
    <location>
        <position position="54"/>
    </location>
    <ligand>
        <name>carbamoyl phosphate</name>
        <dbReference type="ChEBI" id="CHEBI:58228"/>
    </ligand>
</feature>
<feature type="binding site" evidence="7">
    <location>
        <position position="253"/>
    </location>
    <ligand>
        <name>carbamoyl phosphate</name>
        <dbReference type="ChEBI" id="CHEBI:58228"/>
    </ligand>
</feature>
<dbReference type="InterPro" id="IPR002082">
    <property type="entry name" value="Asp_carbamoyltransf"/>
</dbReference>
<dbReference type="Pfam" id="PF00185">
    <property type="entry name" value="OTCace"/>
    <property type="match status" value="1"/>
</dbReference>
<dbReference type="NCBIfam" id="TIGR00670">
    <property type="entry name" value="asp_carb_tr"/>
    <property type="match status" value="1"/>
</dbReference>
<dbReference type="GO" id="GO:0005829">
    <property type="term" value="C:cytosol"/>
    <property type="evidence" value="ECO:0007669"/>
    <property type="project" value="TreeGrafter"/>
</dbReference>
<dbReference type="InterPro" id="IPR006130">
    <property type="entry name" value="Asp/Orn_carbamoylTrfase"/>
</dbReference>
<evidence type="ECO:0000259" key="9">
    <source>
        <dbReference type="Pfam" id="PF02729"/>
    </source>
</evidence>
<dbReference type="GO" id="GO:0006207">
    <property type="term" value="P:'de novo' pyrimidine nucleobase biosynthetic process"/>
    <property type="evidence" value="ECO:0007669"/>
    <property type="project" value="InterPro"/>
</dbReference>
<dbReference type="Gene3D" id="3.40.50.1370">
    <property type="entry name" value="Aspartate/ornithine carbamoyltransferase"/>
    <property type="match status" value="2"/>
</dbReference>
<comment type="similarity">
    <text evidence="2 7">Belongs to the aspartate/ornithine carbamoyltransferase superfamily. ATCase family.</text>
</comment>
<evidence type="ECO:0000256" key="5">
    <source>
        <dbReference type="ARBA" id="ARBA00043884"/>
    </source>
</evidence>
<evidence type="ECO:0000313" key="10">
    <source>
        <dbReference type="EMBL" id="RHB02020.1"/>
    </source>
</evidence>
<evidence type="ECO:0000259" key="8">
    <source>
        <dbReference type="Pfam" id="PF00185"/>
    </source>
</evidence>
<dbReference type="SUPFAM" id="SSF53671">
    <property type="entry name" value="Aspartate/ornithine carbamoyltransferase"/>
    <property type="match status" value="1"/>
</dbReference>